<organism evidence="2 3">
    <name type="scientific">Xanthomonas pisi</name>
    <dbReference type="NCBI Taxonomy" id="56457"/>
    <lineage>
        <taxon>Bacteria</taxon>
        <taxon>Pseudomonadati</taxon>
        <taxon>Pseudomonadota</taxon>
        <taxon>Gammaproteobacteria</taxon>
        <taxon>Lysobacterales</taxon>
        <taxon>Lysobacteraceae</taxon>
        <taxon>Xanthomonas</taxon>
    </lineage>
</organism>
<evidence type="ECO:0000256" key="1">
    <source>
        <dbReference type="SAM" id="Phobius"/>
    </source>
</evidence>
<evidence type="ECO:0000313" key="3">
    <source>
        <dbReference type="Proteomes" id="UP000238191"/>
    </source>
</evidence>
<keyword evidence="1" id="KW-0472">Membrane</keyword>
<keyword evidence="1" id="KW-0812">Transmembrane</keyword>
<name>A0A2S7D4Y9_9XANT</name>
<feature type="transmembrane region" description="Helical" evidence="1">
    <location>
        <begin position="164"/>
        <end position="185"/>
    </location>
</feature>
<keyword evidence="1" id="KW-1133">Transmembrane helix</keyword>
<gene>
    <name evidence="2" type="ORF">XpiCFBP4643_07375</name>
</gene>
<feature type="transmembrane region" description="Helical" evidence="1">
    <location>
        <begin position="126"/>
        <end position="143"/>
    </location>
</feature>
<dbReference type="EMBL" id="MDEI01000005">
    <property type="protein sequence ID" value="PPU68819.1"/>
    <property type="molecule type" value="Genomic_DNA"/>
</dbReference>
<feature type="transmembrane region" description="Helical" evidence="1">
    <location>
        <begin position="91"/>
        <end position="114"/>
    </location>
</feature>
<dbReference type="AlphaFoldDB" id="A0A2S7D4Y9"/>
<evidence type="ECO:0000313" key="2">
    <source>
        <dbReference type="EMBL" id="PPU68819.1"/>
    </source>
</evidence>
<accession>A0A2S7D4Y9</accession>
<feature type="transmembrane region" description="Helical" evidence="1">
    <location>
        <begin position="49"/>
        <end position="70"/>
    </location>
</feature>
<dbReference type="Proteomes" id="UP000238191">
    <property type="component" value="Unassembled WGS sequence"/>
</dbReference>
<keyword evidence="3" id="KW-1185">Reference proteome</keyword>
<reference evidence="3" key="1">
    <citation type="submission" date="2016-08" db="EMBL/GenBank/DDBJ databases">
        <authorList>
            <person name="Merda D."/>
            <person name="Briand M."/>
            <person name="Taghouti G."/>
            <person name="Carrere S."/>
            <person name="Gouzy J."/>
            <person name="Portier P."/>
            <person name="Jacques M.-A."/>
            <person name="Fischer-Le Saux M."/>
        </authorList>
    </citation>
    <scope>NUCLEOTIDE SEQUENCE [LARGE SCALE GENOMIC DNA]</scope>
    <source>
        <strain evidence="3">CFBP4643</strain>
    </source>
</reference>
<protein>
    <submittedName>
        <fullName evidence="2">Uncharacterized protein</fullName>
    </submittedName>
</protein>
<sequence>MATVAVAPWAIAYDQYRSMFLDMMEDRIVAEVGQVAFENISTWLEMSTYVFPVVAYLGIIAISLICALVYRLQVVITQLDWRAKPRVGFRFHLTQVASMALYLGLPTQAVAWVINHRSFAEPWVQMIASSPLMVIPACIWILGRRLQHRNRERYRRTLYGSSRRALVASILTTVLLLGFFVSWRLSLH</sequence>
<proteinExistence type="predicted"/>
<comment type="caution">
    <text evidence="2">The sequence shown here is derived from an EMBL/GenBank/DDBJ whole genome shotgun (WGS) entry which is preliminary data.</text>
</comment>